<evidence type="ECO:0000313" key="9">
    <source>
        <dbReference type="EMBL" id="MEL1251963.1"/>
    </source>
</evidence>
<accession>A0ABU9IJ87</accession>
<evidence type="ECO:0000256" key="3">
    <source>
        <dbReference type="ARBA" id="ARBA00022723"/>
    </source>
</evidence>
<dbReference type="SUPFAM" id="SSF52025">
    <property type="entry name" value="PA domain"/>
    <property type="match status" value="1"/>
</dbReference>
<evidence type="ECO:0000256" key="1">
    <source>
        <dbReference type="ARBA" id="ARBA00022438"/>
    </source>
</evidence>
<dbReference type="InterPro" id="IPR046450">
    <property type="entry name" value="PA_dom_sf"/>
</dbReference>
<dbReference type="PANTHER" id="PTHR12147">
    <property type="entry name" value="METALLOPEPTIDASE M28 FAMILY MEMBER"/>
    <property type="match status" value="1"/>
</dbReference>
<feature type="chain" id="PRO_5047535885" evidence="7">
    <location>
        <begin position="22"/>
        <end position="549"/>
    </location>
</feature>
<evidence type="ECO:0000256" key="4">
    <source>
        <dbReference type="ARBA" id="ARBA00022729"/>
    </source>
</evidence>
<gene>
    <name evidence="9" type="ORF">AAEO60_14905</name>
</gene>
<reference evidence="9 10" key="1">
    <citation type="submission" date="2024-04" db="EMBL/GenBank/DDBJ databases">
        <title>Aurantiacibacter sp. DGU6 16S ribosomal RNA gene Genome sequencing and assembly.</title>
        <authorList>
            <person name="Park S."/>
        </authorList>
    </citation>
    <scope>NUCLEOTIDE SEQUENCE [LARGE SCALE GENOMIC DNA]</scope>
    <source>
        <strain evidence="9 10">DGU6</strain>
    </source>
</reference>
<dbReference type="EMBL" id="JBBYHV010000002">
    <property type="protein sequence ID" value="MEL1251963.1"/>
    <property type="molecule type" value="Genomic_DNA"/>
</dbReference>
<dbReference type="InterPro" id="IPR045175">
    <property type="entry name" value="M28_fam"/>
</dbReference>
<dbReference type="Pfam" id="PF04389">
    <property type="entry name" value="Peptidase_M28"/>
    <property type="match status" value="1"/>
</dbReference>
<sequence>MLRTATLLLAPLTALALSACADSTEAPADISLETVQNAVRTLSSDEFEGRMPGTEGEERTIAFLIEQFEAAGLEPGNGDSWTQEVPLVEITGSNYAPLTVGSQQLTFGSDWVGVSYRQTPTTTLADSEIVFVGYGINAPERGWNDYEGVDMTGKTALILVNDADYMADDLEGPFGGRAMTYYGRWTYKYEEAARQGAAAAIIIHEDFAASYGWNVVESSWTGPQAYADTGGDGSDQTLMNGWVQQEAARRIFAEAGMDLDEMVMAAALPDFEAVPLGVTASTRFSNETRRYTSHNVIGVLPGSERPDEYILHTAHWDHLGRCTPNEDGDDICNGAVDNASGTAALVGLAEAHAAAGAPDRSLVFLAVTAEEQGLLGAEYYAANPVFPLAQTVAGINMDGIAIRGETNDVNVRGGGKSELDDYLAVALEAQGRTASPDPAPEAGYYYRSDHFPMVKRGVPMFYVKSGLDLVDGGTEAGEAAEAAYRANAYHGPDDEYDENWDWSGLMQDLDLYYHLARALGNTDDWPEWNEGDEFRATREESCAAAELGC</sequence>
<feature type="domain" description="Peptidase M28" evidence="8">
    <location>
        <begin position="295"/>
        <end position="506"/>
    </location>
</feature>
<dbReference type="PROSITE" id="PS51257">
    <property type="entry name" value="PROKAR_LIPOPROTEIN"/>
    <property type="match status" value="1"/>
</dbReference>
<dbReference type="InterPro" id="IPR007484">
    <property type="entry name" value="Peptidase_M28"/>
</dbReference>
<dbReference type="Proteomes" id="UP001497045">
    <property type="component" value="Unassembled WGS sequence"/>
</dbReference>
<dbReference type="PANTHER" id="PTHR12147:SF56">
    <property type="entry name" value="AMINOPEPTIDASE YDR415C-RELATED"/>
    <property type="match status" value="1"/>
</dbReference>
<keyword evidence="1" id="KW-0031">Aminopeptidase</keyword>
<keyword evidence="3" id="KW-0479">Metal-binding</keyword>
<comment type="caution">
    <text evidence="9">The sequence shown here is derived from an EMBL/GenBank/DDBJ whole genome shotgun (WGS) entry which is preliminary data.</text>
</comment>
<evidence type="ECO:0000256" key="2">
    <source>
        <dbReference type="ARBA" id="ARBA00022670"/>
    </source>
</evidence>
<keyword evidence="10" id="KW-1185">Reference proteome</keyword>
<organism evidence="9 10">
    <name type="scientific">Aurantiacibacter gilvus</name>
    <dbReference type="NCBI Taxonomy" id="3139141"/>
    <lineage>
        <taxon>Bacteria</taxon>
        <taxon>Pseudomonadati</taxon>
        <taxon>Pseudomonadota</taxon>
        <taxon>Alphaproteobacteria</taxon>
        <taxon>Sphingomonadales</taxon>
        <taxon>Erythrobacteraceae</taxon>
        <taxon>Aurantiacibacter</taxon>
    </lineage>
</organism>
<protein>
    <submittedName>
        <fullName evidence="9">M28 family peptidase</fullName>
    </submittedName>
</protein>
<keyword evidence="5" id="KW-0378">Hydrolase</keyword>
<evidence type="ECO:0000313" key="10">
    <source>
        <dbReference type="Proteomes" id="UP001497045"/>
    </source>
</evidence>
<dbReference type="Gene3D" id="3.40.630.10">
    <property type="entry name" value="Zn peptidases"/>
    <property type="match status" value="1"/>
</dbReference>
<name>A0ABU9IJ87_9SPHN</name>
<evidence type="ECO:0000259" key="8">
    <source>
        <dbReference type="Pfam" id="PF04389"/>
    </source>
</evidence>
<feature type="signal peptide" evidence="7">
    <location>
        <begin position="1"/>
        <end position="21"/>
    </location>
</feature>
<keyword evidence="2" id="KW-0645">Protease</keyword>
<evidence type="ECO:0000256" key="7">
    <source>
        <dbReference type="SAM" id="SignalP"/>
    </source>
</evidence>
<keyword evidence="4 7" id="KW-0732">Signal</keyword>
<dbReference type="SUPFAM" id="SSF53187">
    <property type="entry name" value="Zn-dependent exopeptidases"/>
    <property type="match status" value="1"/>
</dbReference>
<dbReference type="Gene3D" id="3.50.30.30">
    <property type="match status" value="1"/>
</dbReference>
<evidence type="ECO:0000256" key="6">
    <source>
        <dbReference type="ARBA" id="ARBA00022833"/>
    </source>
</evidence>
<keyword evidence="6" id="KW-0862">Zinc</keyword>
<dbReference type="RefSeq" id="WP_341674504.1">
    <property type="nucleotide sequence ID" value="NZ_JBBYHV010000002.1"/>
</dbReference>
<evidence type="ECO:0000256" key="5">
    <source>
        <dbReference type="ARBA" id="ARBA00022801"/>
    </source>
</evidence>
<proteinExistence type="predicted"/>